<accession>A0ABQ7BG67</accession>
<comment type="caution">
    <text evidence="2">The sequence shown here is derived from an EMBL/GenBank/DDBJ whole genome shotgun (WGS) entry which is preliminary data.</text>
</comment>
<evidence type="ECO:0000313" key="3">
    <source>
        <dbReference type="Proteomes" id="UP000266723"/>
    </source>
</evidence>
<evidence type="ECO:0000313" key="2">
    <source>
        <dbReference type="EMBL" id="KAF3531302.1"/>
    </source>
</evidence>
<proteinExistence type="predicted"/>
<feature type="region of interest" description="Disordered" evidence="1">
    <location>
        <begin position="49"/>
        <end position="147"/>
    </location>
</feature>
<feature type="compositionally biased region" description="Basic residues" evidence="1">
    <location>
        <begin position="107"/>
        <end position="123"/>
    </location>
</feature>
<reference evidence="2 3" key="1">
    <citation type="journal article" date="2020" name="BMC Genomics">
        <title>Intraspecific diversification of the crop wild relative Brassica cretica Lam. using demographic model selection.</title>
        <authorList>
            <person name="Kioukis A."/>
            <person name="Michalopoulou V.A."/>
            <person name="Briers L."/>
            <person name="Pirintsos S."/>
            <person name="Studholme D.J."/>
            <person name="Pavlidis P."/>
            <person name="Sarris P.F."/>
        </authorList>
    </citation>
    <scope>NUCLEOTIDE SEQUENCE [LARGE SCALE GENOMIC DNA]</scope>
    <source>
        <strain evidence="3">cv. PFS-1207/04</strain>
    </source>
</reference>
<organism evidence="2 3">
    <name type="scientific">Brassica cretica</name>
    <name type="common">Mustard</name>
    <dbReference type="NCBI Taxonomy" id="69181"/>
    <lineage>
        <taxon>Eukaryota</taxon>
        <taxon>Viridiplantae</taxon>
        <taxon>Streptophyta</taxon>
        <taxon>Embryophyta</taxon>
        <taxon>Tracheophyta</taxon>
        <taxon>Spermatophyta</taxon>
        <taxon>Magnoliopsida</taxon>
        <taxon>eudicotyledons</taxon>
        <taxon>Gunneridae</taxon>
        <taxon>Pentapetalae</taxon>
        <taxon>rosids</taxon>
        <taxon>malvids</taxon>
        <taxon>Brassicales</taxon>
        <taxon>Brassicaceae</taxon>
        <taxon>Brassiceae</taxon>
        <taxon>Brassica</taxon>
    </lineage>
</organism>
<feature type="compositionally biased region" description="Polar residues" evidence="1">
    <location>
        <begin position="49"/>
        <end position="71"/>
    </location>
</feature>
<sequence length="147" mass="16404">MLRDIKTNNNLQPAIDHRSHIAGRAIEQIEAISQLSPANAEHTMEMQVDQQHTNVSQDAPNVKNTKQSASKIRTAIASTEKAPTPAKGYLKKHISRSPDIKGVMASKKLHYRRGRASPKKKAPVGKSSMAQNITLPRFERRHSPRLE</sequence>
<evidence type="ECO:0000256" key="1">
    <source>
        <dbReference type="SAM" id="MobiDB-lite"/>
    </source>
</evidence>
<keyword evidence="3" id="KW-1185">Reference proteome</keyword>
<dbReference type="EMBL" id="QGKV02001507">
    <property type="protein sequence ID" value="KAF3531302.1"/>
    <property type="molecule type" value="Genomic_DNA"/>
</dbReference>
<name>A0ABQ7BG67_BRACR</name>
<protein>
    <submittedName>
        <fullName evidence="2">Uncharacterized protein</fullName>
    </submittedName>
</protein>
<gene>
    <name evidence="2" type="ORF">DY000_02036361</name>
</gene>
<dbReference type="Proteomes" id="UP000266723">
    <property type="component" value="Unassembled WGS sequence"/>
</dbReference>